<gene>
    <name evidence="2" type="ORF">HNR72_003613</name>
</gene>
<proteinExistence type="predicted"/>
<evidence type="ECO:0000313" key="2">
    <source>
        <dbReference type="EMBL" id="MBB5812585.1"/>
    </source>
</evidence>
<keyword evidence="3" id="KW-1185">Reference proteome</keyword>
<dbReference type="AlphaFoldDB" id="A0AA89QAL3"/>
<dbReference type="EMBL" id="JACHLX010000001">
    <property type="protein sequence ID" value="MBB5812585.1"/>
    <property type="molecule type" value="Genomic_DNA"/>
</dbReference>
<protein>
    <submittedName>
        <fullName evidence="2">Uncharacterized protein</fullName>
    </submittedName>
</protein>
<sequence>MRSRGWPASLANAPAWRAGSRRPSPSEDGEALQSVIRRQPDLDDALPDVLERIRTAAERVPGNMVQSASPAVSQADLDRGNAESGLICSVDDAIHRLYATVVTPLDRPAVRRKSPAEPVRL</sequence>
<organism evidence="2 3">
    <name type="scientific">Streptomyces collinus</name>
    <dbReference type="NCBI Taxonomy" id="42684"/>
    <lineage>
        <taxon>Bacteria</taxon>
        <taxon>Bacillati</taxon>
        <taxon>Actinomycetota</taxon>
        <taxon>Actinomycetes</taxon>
        <taxon>Kitasatosporales</taxon>
        <taxon>Streptomycetaceae</taxon>
        <taxon>Streptomyces</taxon>
    </lineage>
</organism>
<evidence type="ECO:0000313" key="3">
    <source>
        <dbReference type="Proteomes" id="UP000579531"/>
    </source>
</evidence>
<name>A0AA89QAL3_STRCU</name>
<evidence type="ECO:0000256" key="1">
    <source>
        <dbReference type="SAM" id="MobiDB-lite"/>
    </source>
</evidence>
<dbReference type="Proteomes" id="UP000579531">
    <property type="component" value="Unassembled WGS sequence"/>
</dbReference>
<feature type="region of interest" description="Disordered" evidence="1">
    <location>
        <begin position="1"/>
        <end position="40"/>
    </location>
</feature>
<comment type="caution">
    <text evidence="2">The sequence shown here is derived from an EMBL/GenBank/DDBJ whole genome shotgun (WGS) entry which is preliminary data.</text>
</comment>
<reference evidence="2 3" key="1">
    <citation type="submission" date="2020-08" db="EMBL/GenBank/DDBJ databases">
        <title>Sequencing the genomes of 1000 actinobacteria strains.</title>
        <authorList>
            <person name="Klenk H.-P."/>
        </authorList>
    </citation>
    <scope>NUCLEOTIDE SEQUENCE [LARGE SCALE GENOMIC DNA]</scope>
    <source>
        <strain evidence="2 3">DSM 40129</strain>
    </source>
</reference>
<accession>A0AA89QAL3</accession>